<feature type="domain" description="Myosin motor" evidence="9">
    <location>
        <begin position="1"/>
        <end position="168"/>
    </location>
</feature>
<dbReference type="SMART" id="SM00242">
    <property type="entry name" value="MYSc"/>
    <property type="match status" value="1"/>
</dbReference>
<evidence type="ECO:0000256" key="2">
    <source>
        <dbReference type="ARBA" id="ARBA00022741"/>
    </source>
</evidence>
<dbReference type="AlphaFoldDB" id="A0A0L0BQB4"/>
<dbReference type="GO" id="GO:0007015">
    <property type="term" value="P:actin filament organization"/>
    <property type="evidence" value="ECO:0007669"/>
    <property type="project" value="TreeGrafter"/>
</dbReference>
<dbReference type="Gene3D" id="1.20.58.530">
    <property type="match status" value="1"/>
</dbReference>
<feature type="non-terminal residue" evidence="10">
    <location>
        <position position="168"/>
    </location>
</feature>
<name>A0A0L0BQB4_LUCCU</name>
<evidence type="ECO:0000256" key="8">
    <source>
        <dbReference type="PROSITE-ProRule" id="PRU00782"/>
    </source>
</evidence>
<keyword evidence="5 8" id="KW-0518">Myosin</keyword>
<keyword evidence="6" id="KW-0505">Motor protein</keyword>
<keyword evidence="4" id="KW-0175">Coiled coil</keyword>
<evidence type="ECO:0000313" key="11">
    <source>
        <dbReference type="Proteomes" id="UP000037069"/>
    </source>
</evidence>
<reference evidence="10 11" key="1">
    <citation type="journal article" date="2015" name="Nat. Commun.">
        <title>Lucilia cuprina genome unlocks parasitic fly biology to underpin future interventions.</title>
        <authorList>
            <person name="Anstead C.A."/>
            <person name="Korhonen P.K."/>
            <person name="Young N.D."/>
            <person name="Hall R.S."/>
            <person name="Jex A.R."/>
            <person name="Murali S.C."/>
            <person name="Hughes D.S."/>
            <person name="Lee S.F."/>
            <person name="Perry T."/>
            <person name="Stroehlein A.J."/>
            <person name="Ansell B.R."/>
            <person name="Breugelmans B."/>
            <person name="Hofmann A."/>
            <person name="Qu J."/>
            <person name="Dugan S."/>
            <person name="Lee S.L."/>
            <person name="Chao H."/>
            <person name="Dinh H."/>
            <person name="Han Y."/>
            <person name="Doddapaneni H.V."/>
            <person name="Worley K.C."/>
            <person name="Muzny D.M."/>
            <person name="Ioannidis P."/>
            <person name="Waterhouse R.M."/>
            <person name="Zdobnov E.M."/>
            <person name="James P.J."/>
            <person name="Bagnall N.H."/>
            <person name="Kotze A.C."/>
            <person name="Gibbs R.A."/>
            <person name="Richards S."/>
            <person name="Batterham P."/>
            <person name="Gasser R.B."/>
        </authorList>
    </citation>
    <scope>NUCLEOTIDE SEQUENCE [LARGE SCALE GENOMIC DNA]</scope>
    <source>
        <strain evidence="10 11">LS</strain>
        <tissue evidence="10">Full body</tissue>
    </source>
</reference>
<evidence type="ECO:0000256" key="3">
    <source>
        <dbReference type="ARBA" id="ARBA00022840"/>
    </source>
</evidence>
<dbReference type="Pfam" id="PF00063">
    <property type="entry name" value="Myosin_head"/>
    <property type="match status" value="1"/>
</dbReference>
<evidence type="ECO:0000256" key="5">
    <source>
        <dbReference type="ARBA" id="ARBA00023123"/>
    </source>
</evidence>
<sequence length="168" mass="18882">MNAFQIIGFSDSEFEKVLKVLSAILWLGEVEYRATNADQGTLVENKAVDVVSELLGVSKKDFSDTMLRPYVKVGKESVKQSRTAKQAKVSTDALSKALYEKLFGYIVNQINKLLGSVSEGASCIGVLDIAGFEIFDTNSFEQLCINYTNEKLQQFFNHHMFVLEQEEY</sequence>
<dbReference type="InterPro" id="IPR027417">
    <property type="entry name" value="P-loop_NTPase"/>
</dbReference>
<protein>
    <recommendedName>
        <fullName evidence="9">Myosin motor domain-containing protein</fullName>
    </recommendedName>
</protein>
<keyword evidence="2" id="KW-0547">Nucleotide-binding</keyword>
<dbReference type="GO" id="GO:0005737">
    <property type="term" value="C:cytoplasm"/>
    <property type="evidence" value="ECO:0007669"/>
    <property type="project" value="TreeGrafter"/>
</dbReference>
<dbReference type="GO" id="GO:0016459">
    <property type="term" value="C:myosin complex"/>
    <property type="evidence" value="ECO:0007669"/>
    <property type="project" value="UniProtKB-KW"/>
</dbReference>
<proteinExistence type="inferred from homology"/>
<dbReference type="GO" id="GO:0051015">
    <property type="term" value="F:actin filament binding"/>
    <property type="evidence" value="ECO:0007669"/>
    <property type="project" value="TreeGrafter"/>
</dbReference>
<gene>
    <name evidence="10" type="ORF">FF38_11048</name>
</gene>
<dbReference type="EMBL" id="JRES01001523">
    <property type="protein sequence ID" value="KNC22247.1"/>
    <property type="molecule type" value="Genomic_DNA"/>
</dbReference>
<dbReference type="STRING" id="7375.A0A0L0BQB4"/>
<evidence type="ECO:0000256" key="1">
    <source>
        <dbReference type="ARBA" id="ARBA00008314"/>
    </source>
</evidence>
<keyword evidence="7 8" id="KW-0009">Actin-binding</keyword>
<evidence type="ECO:0000256" key="7">
    <source>
        <dbReference type="ARBA" id="ARBA00023203"/>
    </source>
</evidence>
<evidence type="ECO:0000256" key="6">
    <source>
        <dbReference type="ARBA" id="ARBA00023175"/>
    </source>
</evidence>
<dbReference type="Gene3D" id="1.20.120.720">
    <property type="entry name" value="Myosin VI head, motor domain, U50 subdomain"/>
    <property type="match status" value="1"/>
</dbReference>
<dbReference type="OrthoDB" id="6108017at2759"/>
<dbReference type="PROSITE" id="PS51456">
    <property type="entry name" value="MYOSIN_MOTOR"/>
    <property type="match status" value="1"/>
</dbReference>
<evidence type="ECO:0000256" key="4">
    <source>
        <dbReference type="ARBA" id="ARBA00023054"/>
    </source>
</evidence>
<dbReference type="InterPro" id="IPR036961">
    <property type="entry name" value="Kinesin_motor_dom_sf"/>
</dbReference>
<comment type="caution">
    <text evidence="10">The sequence shown here is derived from an EMBL/GenBank/DDBJ whole genome shotgun (WGS) entry which is preliminary data.</text>
</comment>
<organism evidence="10 11">
    <name type="scientific">Lucilia cuprina</name>
    <name type="common">Green bottle fly</name>
    <name type="synonym">Australian sheep blowfly</name>
    <dbReference type="NCBI Taxonomy" id="7375"/>
    <lineage>
        <taxon>Eukaryota</taxon>
        <taxon>Metazoa</taxon>
        <taxon>Ecdysozoa</taxon>
        <taxon>Arthropoda</taxon>
        <taxon>Hexapoda</taxon>
        <taxon>Insecta</taxon>
        <taxon>Pterygota</taxon>
        <taxon>Neoptera</taxon>
        <taxon>Endopterygota</taxon>
        <taxon>Diptera</taxon>
        <taxon>Brachycera</taxon>
        <taxon>Muscomorpha</taxon>
        <taxon>Oestroidea</taxon>
        <taxon>Calliphoridae</taxon>
        <taxon>Luciliinae</taxon>
        <taxon>Lucilia</taxon>
    </lineage>
</organism>
<dbReference type="PANTHER" id="PTHR13140">
    <property type="entry name" value="MYOSIN"/>
    <property type="match status" value="1"/>
</dbReference>
<dbReference type="Proteomes" id="UP000037069">
    <property type="component" value="Unassembled WGS sequence"/>
</dbReference>
<dbReference type="PANTHER" id="PTHR13140:SF857">
    <property type="entry name" value="MYOSIN-11"/>
    <property type="match status" value="1"/>
</dbReference>
<accession>A0A0L0BQB4</accession>
<evidence type="ECO:0000313" key="10">
    <source>
        <dbReference type="EMBL" id="KNC22247.1"/>
    </source>
</evidence>
<comment type="caution">
    <text evidence="8">Lacks conserved residue(s) required for the propagation of feature annotation.</text>
</comment>
<comment type="similarity">
    <text evidence="1 8">Belongs to the TRAFAC class myosin-kinesin ATPase superfamily. Myosin family.</text>
</comment>
<dbReference type="GO" id="GO:0016020">
    <property type="term" value="C:membrane"/>
    <property type="evidence" value="ECO:0007669"/>
    <property type="project" value="TreeGrafter"/>
</dbReference>
<dbReference type="SUPFAM" id="SSF52540">
    <property type="entry name" value="P-loop containing nucleoside triphosphate hydrolases"/>
    <property type="match status" value="1"/>
</dbReference>
<dbReference type="GO" id="GO:0000146">
    <property type="term" value="F:microfilament motor activity"/>
    <property type="evidence" value="ECO:0007669"/>
    <property type="project" value="TreeGrafter"/>
</dbReference>
<dbReference type="InterPro" id="IPR001609">
    <property type="entry name" value="Myosin_head_motor_dom-like"/>
</dbReference>
<dbReference type="Gene3D" id="3.40.850.10">
    <property type="entry name" value="Kinesin motor domain"/>
    <property type="match status" value="1"/>
</dbReference>
<dbReference type="GO" id="GO:0005524">
    <property type="term" value="F:ATP binding"/>
    <property type="evidence" value="ECO:0007669"/>
    <property type="project" value="UniProtKB-KW"/>
</dbReference>
<keyword evidence="11" id="KW-1185">Reference proteome</keyword>
<evidence type="ECO:0000259" key="9">
    <source>
        <dbReference type="PROSITE" id="PS51456"/>
    </source>
</evidence>
<keyword evidence="3" id="KW-0067">ATP-binding</keyword>
<dbReference type="OMA" id="WLGEVEY"/>